<dbReference type="EMBL" id="NBUC01000041">
    <property type="protein sequence ID" value="PLU07458.1"/>
    <property type="molecule type" value="Genomic_DNA"/>
</dbReference>
<dbReference type="RefSeq" id="WP_011976032.1">
    <property type="nucleotide sequence ID" value="NZ_CP104147.1"/>
</dbReference>
<evidence type="ECO:0000313" key="1">
    <source>
        <dbReference type="EMBL" id="PLU07458.1"/>
    </source>
</evidence>
<keyword evidence="2" id="KW-1185">Reference proteome</keyword>
<evidence type="ECO:0008006" key="3">
    <source>
        <dbReference type="Google" id="ProtNLM"/>
    </source>
</evidence>
<sequence length="51" mass="5798">MSYRVVEYDSGPGGLPGMEALINEWAANGYRLDQVVRRSTYQWLLIFSSLS</sequence>
<name>A0ABX4TRC4_9HYPH</name>
<accession>A0ABX4TRC4</accession>
<organism evidence="1 2">
    <name type="scientific">Sinorhizobium medicae</name>
    <dbReference type="NCBI Taxonomy" id="110321"/>
    <lineage>
        <taxon>Bacteria</taxon>
        <taxon>Pseudomonadati</taxon>
        <taxon>Pseudomonadota</taxon>
        <taxon>Alphaproteobacteria</taxon>
        <taxon>Hyphomicrobiales</taxon>
        <taxon>Rhizobiaceae</taxon>
        <taxon>Sinorhizobium/Ensifer group</taxon>
        <taxon>Sinorhizobium</taxon>
    </lineage>
</organism>
<protein>
    <recommendedName>
        <fullName evidence="3">DUF4177 domain-containing protein</fullName>
    </recommendedName>
</protein>
<comment type="caution">
    <text evidence="1">The sequence shown here is derived from an EMBL/GenBank/DDBJ whole genome shotgun (WGS) entry which is preliminary data.</text>
</comment>
<gene>
    <name evidence="1" type="ORF">BMJ33_04555</name>
</gene>
<evidence type="ECO:0000313" key="2">
    <source>
        <dbReference type="Proteomes" id="UP001190825"/>
    </source>
</evidence>
<proteinExistence type="predicted"/>
<reference evidence="1 2" key="1">
    <citation type="journal article" date="2018" name="FEMS Microbiol. Ecol.">
        <title>Co-invading symbiotic mutualists of Medicago polymorpha retain high ancestral diversity and contain diverse accessory genomes.</title>
        <authorList>
            <person name="Porter S.S."/>
            <person name="Faber-Hammond J.J."/>
            <person name="Friesen M.L."/>
        </authorList>
    </citation>
    <scope>NUCLEOTIDE SEQUENCE [LARGE SCALE GENOMIC DNA]</scope>
    <source>
        <strain evidence="1 2">Str16</strain>
    </source>
</reference>
<dbReference type="Proteomes" id="UP001190825">
    <property type="component" value="Unassembled WGS sequence"/>
</dbReference>